<dbReference type="InterPro" id="IPR006638">
    <property type="entry name" value="Elp3/MiaA/NifB-like_rSAM"/>
</dbReference>
<evidence type="ECO:0000259" key="6">
    <source>
        <dbReference type="PROSITE" id="PS51918"/>
    </source>
</evidence>
<evidence type="ECO:0000313" key="7">
    <source>
        <dbReference type="EMBL" id="OSN08643.1"/>
    </source>
</evidence>
<dbReference type="GO" id="GO:0003824">
    <property type="term" value="F:catalytic activity"/>
    <property type="evidence" value="ECO:0007669"/>
    <property type="project" value="InterPro"/>
</dbReference>
<dbReference type="RefSeq" id="WP_094108375.1">
    <property type="nucleotide sequence ID" value="NZ_LUTP01000001.1"/>
</dbReference>
<dbReference type="Pfam" id="PF04055">
    <property type="entry name" value="Radical_SAM"/>
    <property type="match status" value="1"/>
</dbReference>
<evidence type="ECO:0000256" key="4">
    <source>
        <dbReference type="ARBA" id="ARBA00023004"/>
    </source>
</evidence>
<dbReference type="Pfam" id="PF13186">
    <property type="entry name" value="SPASM"/>
    <property type="match status" value="1"/>
</dbReference>
<dbReference type="InterPro" id="IPR023885">
    <property type="entry name" value="4Fe4S-binding_SPASM_dom"/>
</dbReference>
<evidence type="ECO:0000256" key="3">
    <source>
        <dbReference type="ARBA" id="ARBA00022723"/>
    </source>
</evidence>
<evidence type="ECO:0000256" key="5">
    <source>
        <dbReference type="ARBA" id="ARBA00023014"/>
    </source>
</evidence>
<dbReference type="PROSITE" id="PS51918">
    <property type="entry name" value="RADICAL_SAM"/>
    <property type="match status" value="1"/>
</dbReference>
<keyword evidence="2" id="KW-0949">S-adenosyl-L-methionine</keyword>
<dbReference type="PANTHER" id="PTHR11228:SF7">
    <property type="entry name" value="PQQA PEPTIDE CYCLASE"/>
    <property type="match status" value="1"/>
</dbReference>
<keyword evidence="3" id="KW-0479">Metal-binding</keyword>
<evidence type="ECO:0000256" key="1">
    <source>
        <dbReference type="ARBA" id="ARBA00001966"/>
    </source>
</evidence>
<keyword evidence="4" id="KW-0408">Iron</keyword>
<organism evidence="7 8">
    <name type="scientific">Lonsdalea iberica</name>
    <dbReference type="NCBI Taxonomy" id="1082703"/>
    <lineage>
        <taxon>Bacteria</taxon>
        <taxon>Pseudomonadati</taxon>
        <taxon>Pseudomonadota</taxon>
        <taxon>Gammaproteobacteria</taxon>
        <taxon>Enterobacterales</taxon>
        <taxon>Pectobacteriaceae</taxon>
        <taxon>Lonsdalea</taxon>
    </lineage>
</organism>
<dbReference type="EMBL" id="LUTP01000001">
    <property type="protein sequence ID" value="OSN08643.1"/>
    <property type="molecule type" value="Genomic_DNA"/>
</dbReference>
<dbReference type="InterPro" id="IPR050377">
    <property type="entry name" value="Radical_SAM_PqqE_MftC-like"/>
</dbReference>
<dbReference type="AlphaFoldDB" id="A0A1X3S291"/>
<dbReference type="OrthoDB" id="9782387at2"/>
<proteinExistence type="predicted"/>
<dbReference type="SFLD" id="SFLDS00029">
    <property type="entry name" value="Radical_SAM"/>
    <property type="match status" value="1"/>
</dbReference>
<dbReference type="Gene3D" id="3.20.20.70">
    <property type="entry name" value="Aldolase class I"/>
    <property type="match status" value="1"/>
</dbReference>
<dbReference type="PANTHER" id="PTHR11228">
    <property type="entry name" value="RADICAL SAM DOMAIN PROTEIN"/>
    <property type="match status" value="1"/>
</dbReference>
<sequence length="446" mass="50426">MLACYPYINNKIILKANEEGDYRLVSSIEYDIDGDVIINESTRYLLSLFDGRKRTSDIINEVERAFLGSDRSEIERAVIETFSNLSHIGIVKACPLPIPSEEIIIKKTNSLDTVYIELTNSCNLTCIHCYNESGYARSNELSTENMLSLINEISKSGATDVILTGGEPFKRNDIFILIDEIVKNDLRFSIFSNGLLITPEMAERLKKYNVEFMAISLDGANAASHESIRGKNTFKRTIEKIRLLKEYGINVRVNHTLTTKTITELEEFMALMKELQVENVYFDRFDYFGRGKKNKELVISIDDGFKVRKLIEKYCDDQCLATHEASLGQMREISSAKNLCGVGFNQCYIKSNGDLSFCPVMSDDKFIIGNILNQELDSLWQDPKWDVIRHATVDVIAGCVECDSQSQCLGGCKAKAYNHYGQFTSPDPWACSQFKSNAIFSTKLLS</sequence>
<dbReference type="InterPro" id="IPR058240">
    <property type="entry name" value="rSAM_sf"/>
</dbReference>
<evidence type="ECO:0000313" key="8">
    <source>
        <dbReference type="Proteomes" id="UP000194020"/>
    </source>
</evidence>
<dbReference type="SFLD" id="SFLDG01067">
    <property type="entry name" value="SPASM/twitch_domain_containing"/>
    <property type="match status" value="1"/>
</dbReference>
<dbReference type="SMART" id="SM00729">
    <property type="entry name" value="Elp3"/>
    <property type="match status" value="1"/>
</dbReference>
<reference evidence="7 8" key="1">
    <citation type="submission" date="2016-02" db="EMBL/GenBank/DDBJ databases">
        <title>Species-wide whole genome sequencing reveals diversity, host range in Lonsdalea quercina.</title>
        <authorList>
            <person name="Li Y."/>
        </authorList>
    </citation>
    <scope>NUCLEOTIDE SEQUENCE [LARGE SCALE GENOMIC DNA]</scope>
    <source>
        <strain evidence="7 8">LMG 26264</strain>
    </source>
</reference>
<accession>A0A1X3S291</accession>
<dbReference type="NCBIfam" id="TIGR04085">
    <property type="entry name" value="rSAM_more_4Fe4S"/>
    <property type="match status" value="1"/>
</dbReference>
<dbReference type="GO" id="GO:0051536">
    <property type="term" value="F:iron-sulfur cluster binding"/>
    <property type="evidence" value="ECO:0007669"/>
    <property type="project" value="UniProtKB-KW"/>
</dbReference>
<dbReference type="CDD" id="cd01335">
    <property type="entry name" value="Radical_SAM"/>
    <property type="match status" value="1"/>
</dbReference>
<dbReference type="SFLD" id="SFLDG01386">
    <property type="entry name" value="main_SPASM_domain-containing"/>
    <property type="match status" value="1"/>
</dbReference>
<dbReference type="SUPFAM" id="SSF102114">
    <property type="entry name" value="Radical SAM enzymes"/>
    <property type="match status" value="1"/>
</dbReference>
<feature type="domain" description="Radical SAM core" evidence="6">
    <location>
        <begin position="108"/>
        <end position="316"/>
    </location>
</feature>
<dbReference type="InterPro" id="IPR007197">
    <property type="entry name" value="rSAM"/>
</dbReference>
<gene>
    <name evidence="7" type="ORF">AU511_00065</name>
</gene>
<dbReference type="Proteomes" id="UP000194020">
    <property type="component" value="Unassembled WGS sequence"/>
</dbReference>
<dbReference type="InterPro" id="IPR013785">
    <property type="entry name" value="Aldolase_TIM"/>
</dbReference>
<comment type="cofactor">
    <cofactor evidence="1">
        <name>[4Fe-4S] cluster</name>
        <dbReference type="ChEBI" id="CHEBI:49883"/>
    </cofactor>
</comment>
<protein>
    <recommendedName>
        <fullName evidence="6">Radical SAM core domain-containing protein</fullName>
    </recommendedName>
</protein>
<keyword evidence="5" id="KW-0411">Iron-sulfur</keyword>
<name>A0A1X3S291_9GAMM</name>
<comment type="caution">
    <text evidence="7">The sequence shown here is derived from an EMBL/GenBank/DDBJ whole genome shotgun (WGS) entry which is preliminary data.</text>
</comment>
<evidence type="ECO:0000256" key="2">
    <source>
        <dbReference type="ARBA" id="ARBA00022691"/>
    </source>
</evidence>
<dbReference type="GO" id="GO:0046872">
    <property type="term" value="F:metal ion binding"/>
    <property type="evidence" value="ECO:0007669"/>
    <property type="project" value="UniProtKB-KW"/>
</dbReference>